<dbReference type="AlphaFoldDB" id="A0A2G5SEQ9"/>
<feature type="compositionally biased region" description="Acidic residues" evidence="1">
    <location>
        <begin position="406"/>
        <end position="417"/>
    </location>
</feature>
<evidence type="ECO:0000256" key="1">
    <source>
        <dbReference type="SAM" id="MobiDB-lite"/>
    </source>
</evidence>
<feature type="compositionally biased region" description="Basic and acidic residues" evidence="1">
    <location>
        <begin position="448"/>
        <end position="461"/>
    </location>
</feature>
<dbReference type="InterPro" id="IPR006570">
    <property type="entry name" value="SPK_dom"/>
</dbReference>
<dbReference type="SMART" id="SM00583">
    <property type="entry name" value="SPK"/>
    <property type="match status" value="1"/>
</dbReference>
<keyword evidence="4" id="KW-1185">Reference proteome</keyword>
<dbReference type="Proteomes" id="UP000230233">
    <property type="component" value="Unassembled WGS sequence"/>
</dbReference>
<comment type="caution">
    <text evidence="3">The sequence shown here is derived from an EMBL/GenBank/DDBJ whole genome shotgun (WGS) entry which is preliminary data.</text>
</comment>
<feature type="compositionally biased region" description="Basic and acidic residues" evidence="1">
    <location>
        <begin position="312"/>
        <end position="341"/>
    </location>
</feature>
<feature type="domain" description="SPK" evidence="2">
    <location>
        <begin position="147"/>
        <end position="258"/>
    </location>
</feature>
<dbReference type="InterPro" id="IPR053315">
    <property type="entry name" value="Peptidase_C14A"/>
</dbReference>
<reference evidence="4" key="1">
    <citation type="submission" date="2017-10" db="EMBL/GenBank/DDBJ databases">
        <title>Rapid genome shrinkage in a self-fertile nematode reveals novel sperm competition proteins.</title>
        <authorList>
            <person name="Yin D."/>
            <person name="Schwarz E.M."/>
            <person name="Thomas C.G."/>
            <person name="Felde R.L."/>
            <person name="Korf I.F."/>
            <person name="Cutter A.D."/>
            <person name="Schartner C.M."/>
            <person name="Ralston E.J."/>
            <person name="Meyer B.J."/>
            <person name="Haag E.S."/>
        </authorList>
    </citation>
    <scope>NUCLEOTIDE SEQUENCE [LARGE SCALE GENOMIC DNA]</scope>
    <source>
        <strain evidence="4">JU1422</strain>
    </source>
</reference>
<name>A0A2G5SEQ9_9PELO</name>
<proteinExistence type="predicted"/>
<feature type="compositionally biased region" description="Pro residues" evidence="1">
    <location>
        <begin position="289"/>
        <end position="303"/>
    </location>
</feature>
<dbReference type="Pfam" id="PF04435">
    <property type="entry name" value="SPK"/>
    <property type="match status" value="2"/>
</dbReference>
<sequence>MTINNLFEKAIKFMSNSIKNYTEPESLERWCHLAKTEVGYDKSGHSFGQVIRYRLKKIEELKGCSLMEKVRLAFIFSRRVSPGFLKILKDAKCVVELNDSRKITYFRSPDGDCVLQSDQDPNVTTRKFKGEPIQTITKPIGFIRDDDCEKAIKFISNGIKNYTEPENLLKWCELVKTEVGYDKSAEAFSQVIRRRLDKIEDLKGFSLMEKVRLVFLFSRPVSDVFIEILKDEQCVVNLDDKRKITYFRSEDRDIVLQSEHKKRNFKGKPCTEKKNTADLQVKIPHNVQGPPPPASPQSLPNPPEIDDVEITNGEKEAAPEEEKQEIKAPERKKEENRDTSTNEKSILNTEEDVDVMNESIHQEPTFDGRIDYDDMDIEEYPEFMVPANDESPNHHNKKHQNLSQENDSEESESEDEAPTNVSDCQNSEYSRIQNKLDEQELEDVTVLKQERSFDRKPEKRSQNSVPSENAIRVKSEEWDENDFTAPDAPEALNNPEDAKMNVLLLANNIGIIALYCSLEGVQKKASLAIEMIKRKEREMTLNGADFNSYIDSMLKSIKRSRNRYSRQTEKSLPLKTIYRHIKLSLILPFGPEVTGEALKIVDKEIEELGESEDEAPLETIRGNLEYLLNSSTGFWI</sequence>
<gene>
    <name evidence="3" type="ORF">B9Z55_027793</name>
</gene>
<dbReference type="PANTHER" id="PTHR23362">
    <property type="entry name" value="L-PLASTIN-RELATED"/>
    <property type="match status" value="1"/>
</dbReference>
<organism evidence="3 4">
    <name type="scientific">Caenorhabditis nigoni</name>
    <dbReference type="NCBI Taxonomy" id="1611254"/>
    <lineage>
        <taxon>Eukaryota</taxon>
        <taxon>Metazoa</taxon>
        <taxon>Ecdysozoa</taxon>
        <taxon>Nematoda</taxon>
        <taxon>Chromadorea</taxon>
        <taxon>Rhabditida</taxon>
        <taxon>Rhabditina</taxon>
        <taxon>Rhabditomorpha</taxon>
        <taxon>Rhabditoidea</taxon>
        <taxon>Rhabditidae</taxon>
        <taxon>Peloderinae</taxon>
        <taxon>Caenorhabditis</taxon>
    </lineage>
</organism>
<protein>
    <recommendedName>
        <fullName evidence="2">SPK domain-containing protein</fullName>
    </recommendedName>
</protein>
<dbReference type="PANTHER" id="PTHR23362:SF0">
    <property type="entry name" value="CALPONIN-HOMOLOGY (CH) DOMAIN-CONTAINING PROTEIN-RELATED"/>
    <property type="match status" value="1"/>
</dbReference>
<feature type="region of interest" description="Disordered" evidence="1">
    <location>
        <begin position="448"/>
        <end position="492"/>
    </location>
</feature>
<feature type="compositionally biased region" description="Polar residues" evidence="1">
    <location>
        <begin position="419"/>
        <end position="428"/>
    </location>
</feature>
<feature type="compositionally biased region" description="Basic and acidic residues" evidence="1">
    <location>
        <begin position="360"/>
        <end position="372"/>
    </location>
</feature>
<dbReference type="EMBL" id="PDUG01000013">
    <property type="protein sequence ID" value="PIC13413.1"/>
    <property type="molecule type" value="Genomic_DNA"/>
</dbReference>
<evidence type="ECO:0000313" key="4">
    <source>
        <dbReference type="Proteomes" id="UP000230233"/>
    </source>
</evidence>
<evidence type="ECO:0000313" key="3">
    <source>
        <dbReference type="EMBL" id="PIC13413.1"/>
    </source>
</evidence>
<evidence type="ECO:0000259" key="2">
    <source>
        <dbReference type="SMART" id="SM00583"/>
    </source>
</evidence>
<accession>A0A2G5SEQ9</accession>
<feature type="region of interest" description="Disordered" evidence="1">
    <location>
        <begin position="283"/>
        <end position="428"/>
    </location>
</feature>